<evidence type="ECO:0000313" key="2">
    <source>
        <dbReference type="EMBL" id="KRK94265.1"/>
    </source>
</evidence>
<organism evidence="2 3">
    <name type="scientific">Levilactobacillus acidifarinae DSM 19394 = JCM 15949</name>
    <dbReference type="NCBI Taxonomy" id="1423715"/>
    <lineage>
        <taxon>Bacteria</taxon>
        <taxon>Bacillati</taxon>
        <taxon>Bacillota</taxon>
        <taxon>Bacilli</taxon>
        <taxon>Lactobacillales</taxon>
        <taxon>Lactobacillaceae</taxon>
        <taxon>Levilactobacillus</taxon>
    </lineage>
</organism>
<dbReference type="SUPFAM" id="SSF46785">
    <property type="entry name" value="Winged helix' DNA-binding domain"/>
    <property type="match status" value="1"/>
</dbReference>
<dbReference type="EMBL" id="AZDV01000026">
    <property type="protein sequence ID" value="KRK94265.1"/>
    <property type="molecule type" value="Genomic_DNA"/>
</dbReference>
<dbReference type="AlphaFoldDB" id="A0A0R1LNJ4"/>
<dbReference type="RefSeq" id="WP_057803101.1">
    <property type="nucleotide sequence ID" value="NZ_AZDV01000026.1"/>
</dbReference>
<comment type="caution">
    <text evidence="2">The sequence shown here is derived from an EMBL/GenBank/DDBJ whole genome shotgun (WGS) entry which is preliminary data.</text>
</comment>
<dbReference type="Gene3D" id="1.10.10.10">
    <property type="entry name" value="Winged helix-like DNA-binding domain superfamily/Winged helix DNA-binding domain"/>
    <property type="match status" value="1"/>
</dbReference>
<name>A0A0R1LNJ4_9LACO</name>
<dbReference type="InterPro" id="IPR052509">
    <property type="entry name" value="Metal_resp_DNA-bind_regulator"/>
</dbReference>
<protein>
    <recommendedName>
        <fullName evidence="1">Transcription regulator PadR N-terminal domain-containing protein</fullName>
    </recommendedName>
</protein>
<sequence length="169" mass="19849">MIPFLILGLLKEEAGSYGYELLTYMRERHFDYVIHYTKGSFYYNLQQLAAKALLEQLPPTTSGTKETRYQLTATGETEFRRLFQKYGRINDTTAMAFYAVLLFADQAPDLMPDLLNFQITAAREKIRLTEQSLRTTPNLPNNYSRILANTVEHHRVNLQWFRQLQQTYH</sequence>
<dbReference type="InterPro" id="IPR036388">
    <property type="entry name" value="WH-like_DNA-bd_sf"/>
</dbReference>
<dbReference type="PATRIC" id="fig|1423715.3.peg.237"/>
<dbReference type="InterPro" id="IPR005149">
    <property type="entry name" value="Tscrpt_reg_PadR_N"/>
</dbReference>
<accession>A0A0R1LNJ4</accession>
<proteinExistence type="predicted"/>
<dbReference type="Pfam" id="PF03551">
    <property type="entry name" value="PadR"/>
    <property type="match status" value="1"/>
</dbReference>
<dbReference type="STRING" id="1423715.FD25_GL000221"/>
<feature type="domain" description="Transcription regulator PadR N-terminal" evidence="1">
    <location>
        <begin position="6"/>
        <end position="80"/>
    </location>
</feature>
<dbReference type="OrthoDB" id="1903418at2"/>
<gene>
    <name evidence="2" type="ORF">FD25_GL000221</name>
</gene>
<dbReference type="PANTHER" id="PTHR33169:SF14">
    <property type="entry name" value="TRANSCRIPTIONAL REGULATOR RV3488"/>
    <property type="match status" value="1"/>
</dbReference>
<dbReference type="Proteomes" id="UP000051955">
    <property type="component" value="Unassembled WGS sequence"/>
</dbReference>
<evidence type="ECO:0000313" key="3">
    <source>
        <dbReference type="Proteomes" id="UP000051955"/>
    </source>
</evidence>
<keyword evidence="3" id="KW-1185">Reference proteome</keyword>
<dbReference type="PANTHER" id="PTHR33169">
    <property type="entry name" value="PADR-FAMILY TRANSCRIPTIONAL REGULATOR"/>
    <property type="match status" value="1"/>
</dbReference>
<reference evidence="2 3" key="1">
    <citation type="journal article" date="2015" name="Genome Announc.">
        <title>Expanding the biotechnology potential of lactobacilli through comparative genomics of 213 strains and associated genera.</title>
        <authorList>
            <person name="Sun Z."/>
            <person name="Harris H.M."/>
            <person name="McCann A."/>
            <person name="Guo C."/>
            <person name="Argimon S."/>
            <person name="Zhang W."/>
            <person name="Yang X."/>
            <person name="Jeffery I.B."/>
            <person name="Cooney J.C."/>
            <person name="Kagawa T.F."/>
            <person name="Liu W."/>
            <person name="Song Y."/>
            <person name="Salvetti E."/>
            <person name="Wrobel A."/>
            <person name="Rasinkangas P."/>
            <person name="Parkhill J."/>
            <person name="Rea M.C."/>
            <person name="O'Sullivan O."/>
            <person name="Ritari J."/>
            <person name="Douillard F.P."/>
            <person name="Paul Ross R."/>
            <person name="Yang R."/>
            <person name="Briner A.E."/>
            <person name="Felis G.E."/>
            <person name="de Vos W.M."/>
            <person name="Barrangou R."/>
            <person name="Klaenhammer T.R."/>
            <person name="Caufield P.W."/>
            <person name="Cui Y."/>
            <person name="Zhang H."/>
            <person name="O'Toole P.W."/>
        </authorList>
    </citation>
    <scope>NUCLEOTIDE SEQUENCE [LARGE SCALE GENOMIC DNA]</scope>
    <source>
        <strain evidence="2 3">DSM 19394</strain>
    </source>
</reference>
<dbReference type="InterPro" id="IPR036390">
    <property type="entry name" value="WH_DNA-bd_sf"/>
</dbReference>
<evidence type="ECO:0000259" key="1">
    <source>
        <dbReference type="Pfam" id="PF03551"/>
    </source>
</evidence>